<comment type="subcellular location">
    <subcellularLocation>
        <location evidence="1 6">Secreted</location>
    </subcellularLocation>
</comment>
<dbReference type="PANTHER" id="PTHR31232:SF155">
    <property type="entry name" value="PLANT SELF-INCOMPATIBILITY PROTEIN S1 FAMILY"/>
    <property type="match status" value="1"/>
</dbReference>
<proteinExistence type="inferred from homology"/>
<comment type="similarity">
    <text evidence="2 6">Belongs to the plant self-incompatibility (S1) protein family.</text>
</comment>
<comment type="caution">
    <text evidence="7">The sequence shown here is derived from an EMBL/GenBank/DDBJ whole genome shotgun (WGS) entry which is preliminary data.</text>
</comment>
<dbReference type="GO" id="GO:0005576">
    <property type="term" value="C:extracellular region"/>
    <property type="evidence" value="ECO:0007669"/>
    <property type="project" value="UniProtKB-SubCell"/>
</dbReference>
<evidence type="ECO:0000256" key="5">
    <source>
        <dbReference type="ARBA" id="ARBA00022729"/>
    </source>
</evidence>
<feature type="signal peptide" evidence="6">
    <location>
        <begin position="1"/>
        <end position="20"/>
    </location>
</feature>
<dbReference type="Pfam" id="PF05938">
    <property type="entry name" value="Self-incomp_S1"/>
    <property type="match status" value="1"/>
</dbReference>
<dbReference type="EMBL" id="NKXS01007800">
    <property type="protein sequence ID" value="PIM99113.1"/>
    <property type="molecule type" value="Genomic_DNA"/>
</dbReference>
<dbReference type="AlphaFoldDB" id="A0A2G9G1C0"/>
<keyword evidence="3 6" id="KW-0713">Self-incompatibility</keyword>
<dbReference type="InterPro" id="IPR010264">
    <property type="entry name" value="Self-incomp_S1"/>
</dbReference>
<evidence type="ECO:0000256" key="6">
    <source>
        <dbReference type="RuleBase" id="RU367044"/>
    </source>
</evidence>
<dbReference type="PANTHER" id="PTHR31232">
    <property type="match status" value="1"/>
</dbReference>
<keyword evidence="5 6" id="KW-0732">Signal</keyword>
<evidence type="ECO:0000313" key="8">
    <source>
        <dbReference type="Proteomes" id="UP000231279"/>
    </source>
</evidence>
<gene>
    <name evidence="7" type="ORF">CDL12_28396</name>
</gene>
<dbReference type="OrthoDB" id="893279at2759"/>
<protein>
    <recommendedName>
        <fullName evidence="6">S-protein homolog</fullName>
    </recommendedName>
</protein>
<feature type="chain" id="PRO_5025088708" description="S-protein homolog" evidence="6">
    <location>
        <begin position="21"/>
        <end position="136"/>
    </location>
</feature>
<evidence type="ECO:0000256" key="4">
    <source>
        <dbReference type="ARBA" id="ARBA00022525"/>
    </source>
</evidence>
<evidence type="ECO:0000256" key="1">
    <source>
        <dbReference type="ARBA" id="ARBA00004613"/>
    </source>
</evidence>
<dbReference type="Proteomes" id="UP000231279">
    <property type="component" value="Unassembled WGS sequence"/>
</dbReference>
<sequence>MSNIFLLFLLMTSKIFIVDARRCVFADEKVYIISRLPSSSPQLEVHCQSKDNDLGYHYLKPSQNYTWGFCDNIFVTTLFFCHLSWGKKDVTFDAFKAKWFEGSRDQVFWVAKGDGIYYSDHAPIDGFLEKKFNWGK</sequence>
<name>A0A2G9G1C0_9LAMI</name>
<organism evidence="7 8">
    <name type="scientific">Handroanthus impetiginosus</name>
    <dbReference type="NCBI Taxonomy" id="429701"/>
    <lineage>
        <taxon>Eukaryota</taxon>
        <taxon>Viridiplantae</taxon>
        <taxon>Streptophyta</taxon>
        <taxon>Embryophyta</taxon>
        <taxon>Tracheophyta</taxon>
        <taxon>Spermatophyta</taxon>
        <taxon>Magnoliopsida</taxon>
        <taxon>eudicotyledons</taxon>
        <taxon>Gunneridae</taxon>
        <taxon>Pentapetalae</taxon>
        <taxon>asterids</taxon>
        <taxon>lamiids</taxon>
        <taxon>Lamiales</taxon>
        <taxon>Bignoniaceae</taxon>
        <taxon>Crescentiina</taxon>
        <taxon>Tabebuia alliance</taxon>
        <taxon>Handroanthus</taxon>
    </lineage>
</organism>
<dbReference type="GO" id="GO:0060320">
    <property type="term" value="P:rejection of self pollen"/>
    <property type="evidence" value="ECO:0007669"/>
    <property type="project" value="UniProtKB-KW"/>
</dbReference>
<accession>A0A2G9G1C0</accession>
<keyword evidence="8" id="KW-1185">Reference proteome</keyword>
<keyword evidence="4 6" id="KW-0964">Secreted</keyword>
<evidence type="ECO:0000256" key="3">
    <source>
        <dbReference type="ARBA" id="ARBA00022471"/>
    </source>
</evidence>
<evidence type="ECO:0000256" key="2">
    <source>
        <dbReference type="ARBA" id="ARBA00005581"/>
    </source>
</evidence>
<reference evidence="8" key="1">
    <citation type="journal article" date="2018" name="Gigascience">
        <title>Genome assembly of the Pink Ipe (Handroanthus impetiginosus, Bignoniaceae), a highly valued, ecologically keystone Neotropical timber forest tree.</title>
        <authorList>
            <person name="Silva-Junior O.B."/>
            <person name="Grattapaglia D."/>
            <person name="Novaes E."/>
            <person name="Collevatti R.G."/>
        </authorList>
    </citation>
    <scope>NUCLEOTIDE SEQUENCE [LARGE SCALE GENOMIC DNA]</scope>
    <source>
        <strain evidence="8">cv. UFG-1</strain>
    </source>
</reference>
<evidence type="ECO:0000313" key="7">
    <source>
        <dbReference type="EMBL" id="PIM99113.1"/>
    </source>
</evidence>